<accession>A0A078S9N5</accession>
<organism evidence="1 2">
    <name type="scientific">Bacteroides uniformis str. 3978 T3 ii</name>
    <dbReference type="NCBI Taxonomy" id="1339349"/>
    <lineage>
        <taxon>Bacteria</taxon>
        <taxon>Pseudomonadati</taxon>
        <taxon>Bacteroidota</taxon>
        <taxon>Bacteroidia</taxon>
        <taxon>Bacteroidales</taxon>
        <taxon>Bacteroidaceae</taxon>
        <taxon>Bacteroides</taxon>
    </lineage>
</organism>
<dbReference type="EMBL" id="JNHN01000090">
    <property type="protein sequence ID" value="KDS57041.1"/>
    <property type="molecule type" value="Genomic_DNA"/>
</dbReference>
<sequence length="38" mass="3789">MFGCSFGAGTASPGGMPYASPAIPHIGSMADNNNSFLI</sequence>
<evidence type="ECO:0000313" key="2">
    <source>
        <dbReference type="Proteomes" id="UP000028013"/>
    </source>
</evidence>
<reference evidence="1 2" key="1">
    <citation type="submission" date="2014-04" db="EMBL/GenBank/DDBJ databases">
        <authorList>
            <person name="Sears C."/>
            <person name="Carroll K."/>
            <person name="Sack B.R."/>
            <person name="Qadri F."/>
            <person name="Myers L.L."/>
            <person name="Chung G.-T."/>
            <person name="Escheverria P."/>
            <person name="Fraser C.M."/>
            <person name="Sadzewicz L."/>
            <person name="Shefchek K.A."/>
            <person name="Tallon L."/>
            <person name="Das S.P."/>
            <person name="Daugherty S."/>
            <person name="Mongodin E.F."/>
        </authorList>
    </citation>
    <scope>NUCLEOTIDE SEQUENCE [LARGE SCALE GENOMIC DNA]</scope>
    <source>
        <strain evidence="1 2">3978 T3 ii</strain>
    </source>
</reference>
<gene>
    <name evidence="1" type="ORF">M094_3957</name>
</gene>
<comment type="caution">
    <text evidence="1">The sequence shown here is derived from an EMBL/GenBank/DDBJ whole genome shotgun (WGS) entry which is preliminary data.</text>
</comment>
<name>A0A078S9N5_BACUN</name>
<dbReference type="Proteomes" id="UP000028013">
    <property type="component" value="Unassembled WGS sequence"/>
</dbReference>
<dbReference type="AlphaFoldDB" id="A0A078S9N5"/>
<evidence type="ECO:0000313" key="1">
    <source>
        <dbReference type="EMBL" id="KDS57041.1"/>
    </source>
</evidence>
<proteinExistence type="predicted"/>
<protein>
    <submittedName>
        <fullName evidence="1">Uncharacterized protein</fullName>
    </submittedName>
</protein>